<name>A0A0G4J6N6_PLABS</name>
<evidence type="ECO:0000313" key="4">
    <source>
        <dbReference type="Proteomes" id="UP000039324"/>
    </source>
</evidence>
<protein>
    <recommendedName>
        <fullName evidence="2">Myb-like domain-containing protein</fullName>
    </recommendedName>
</protein>
<sequence length="220" mass="24515">MGRGGKWTQEEDTALARAWVVVSEDPIRGNQVKSSTFWGDIFQKFQAAIGETARTQGALQNRWTEINKSVQQFSGVLSKRHQPRRQVKKAKAVFLTTYGAVFIHDEVHNILSCCPKWQQLPGTLTPKKRPRDEAYGEDTPAKAERPIGVKAAKLAATDSTSTSSDNGTLGAIVQAKGELQGVQKTMRDFMLLKMLSMDEENLSEPKRAAFQSLLKKYSMQ</sequence>
<evidence type="ECO:0000259" key="2">
    <source>
        <dbReference type="PROSITE" id="PS50090"/>
    </source>
</evidence>
<accession>A0A0G4J6N6</accession>
<dbReference type="PANTHER" id="PTHR45023">
    <property type="match status" value="1"/>
</dbReference>
<feature type="domain" description="Myb-like" evidence="2">
    <location>
        <begin position="1"/>
        <end position="67"/>
    </location>
</feature>
<proteinExistence type="predicted"/>
<evidence type="ECO:0000313" key="3">
    <source>
        <dbReference type="EMBL" id="CEP02956.1"/>
    </source>
</evidence>
<reference evidence="3 4" key="1">
    <citation type="submission" date="2015-02" db="EMBL/GenBank/DDBJ databases">
        <authorList>
            <person name="Chooi Y.-H."/>
        </authorList>
    </citation>
    <scope>NUCLEOTIDE SEQUENCE [LARGE SCALE GENOMIC DNA]</scope>
    <source>
        <strain evidence="3">E3</strain>
    </source>
</reference>
<gene>
    <name evidence="3" type="ORF">PBRA_009174</name>
</gene>
<dbReference type="InterPro" id="IPR001005">
    <property type="entry name" value="SANT/Myb"/>
</dbReference>
<dbReference type="PANTHER" id="PTHR45023:SF4">
    <property type="entry name" value="GLYCINE-RICH PROTEIN-RELATED"/>
    <property type="match status" value="1"/>
</dbReference>
<dbReference type="EMBL" id="CDSF01000134">
    <property type="protein sequence ID" value="CEP02956.1"/>
    <property type="molecule type" value="Genomic_DNA"/>
</dbReference>
<dbReference type="Proteomes" id="UP000039324">
    <property type="component" value="Unassembled WGS sequence"/>
</dbReference>
<dbReference type="AlphaFoldDB" id="A0A0G4J6N6"/>
<feature type="compositionally biased region" description="Basic and acidic residues" evidence="1">
    <location>
        <begin position="130"/>
        <end position="143"/>
    </location>
</feature>
<feature type="region of interest" description="Disordered" evidence="1">
    <location>
        <begin position="122"/>
        <end position="143"/>
    </location>
</feature>
<evidence type="ECO:0000256" key="1">
    <source>
        <dbReference type="SAM" id="MobiDB-lite"/>
    </source>
</evidence>
<dbReference type="PROSITE" id="PS50090">
    <property type="entry name" value="MYB_LIKE"/>
    <property type="match status" value="1"/>
</dbReference>
<dbReference type="OrthoDB" id="76487at2759"/>
<organism evidence="3 4">
    <name type="scientific">Plasmodiophora brassicae</name>
    <name type="common">Clubroot disease agent</name>
    <dbReference type="NCBI Taxonomy" id="37360"/>
    <lineage>
        <taxon>Eukaryota</taxon>
        <taxon>Sar</taxon>
        <taxon>Rhizaria</taxon>
        <taxon>Endomyxa</taxon>
        <taxon>Phytomyxea</taxon>
        <taxon>Plasmodiophorida</taxon>
        <taxon>Plasmodiophoridae</taxon>
        <taxon>Plasmodiophora</taxon>
    </lineage>
</organism>
<keyword evidence="4" id="KW-1185">Reference proteome</keyword>